<keyword evidence="1" id="KW-1133">Transmembrane helix</keyword>
<reference evidence="5" key="3">
    <citation type="submission" date="2022-09" db="EMBL/GenBank/DDBJ databases">
        <title>Complete genome sequence of Vulcanisaeta souniana.</title>
        <authorList>
            <person name="Kato S."/>
            <person name="Itoh T."/>
            <person name="Ohkuma M."/>
        </authorList>
    </citation>
    <scope>NUCLEOTIDE SEQUENCE [LARGE SCALE GENOMIC DNA]</scope>
    <source>
        <strain evidence="5">JCM 11219</strain>
    </source>
</reference>
<dbReference type="RefSeq" id="WP_188603161.1">
    <property type="nucleotide sequence ID" value="NZ_AP026830.1"/>
</dbReference>
<dbReference type="GeneID" id="76208067"/>
<reference evidence="2" key="4">
    <citation type="journal article" date="2023" name="Microbiol. Resour. Announc.">
        <title>Complete Genome Sequence of Vulcanisaeta souniana Strain IC-059, a Hyperthermophilic Archaeon Isolated from Hot Spring Water in Japan.</title>
        <authorList>
            <person name="Kato S."/>
            <person name="Itoh T."/>
            <person name="Wu L."/>
            <person name="Ma J."/>
            <person name="Ohkuma M."/>
        </authorList>
    </citation>
    <scope>NUCLEOTIDE SEQUENCE</scope>
    <source>
        <strain evidence="2">JCM 11219</strain>
    </source>
</reference>
<evidence type="ECO:0000313" key="2">
    <source>
        <dbReference type="EMBL" id="BDR93437.1"/>
    </source>
</evidence>
<dbReference type="Proteomes" id="UP001060771">
    <property type="component" value="Chromosome"/>
</dbReference>
<dbReference type="OrthoDB" id="27385at2157"/>
<evidence type="ECO:0000256" key="1">
    <source>
        <dbReference type="SAM" id="Phobius"/>
    </source>
</evidence>
<dbReference type="Proteomes" id="UP000657075">
    <property type="component" value="Unassembled WGS sequence"/>
</dbReference>
<feature type="transmembrane region" description="Helical" evidence="1">
    <location>
        <begin position="58"/>
        <end position="81"/>
    </location>
</feature>
<dbReference type="EMBL" id="BMNM01000004">
    <property type="protein sequence ID" value="GGI77104.1"/>
    <property type="molecule type" value="Genomic_DNA"/>
</dbReference>
<reference evidence="3" key="2">
    <citation type="submission" date="2020-09" db="EMBL/GenBank/DDBJ databases">
        <authorList>
            <person name="Sun Q."/>
            <person name="Ohkuma M."/>
        </authorList>
    </citation>
    <scope>NUCLEOTIDE SEQUENCE</scope>
    <source>
        <strain evidence="3">JCM 11219</strain>
    </source>
</reference>
<name>A0A830EF97_9CREN</name>
<evidence type="ECO:0008006" key="6">
    <source>
        <dbReference type="Google" id="ProtNLM"/>
    </source>
</evidence>
<dbReference type="AlphaFoldDB" id="A0A830EF97"/>
<keyword evidence="5" id="KW-1185">Reference proteome</keyword>
<evidence type="ECO:0000313" key="4">
    <source>
        <dbReference type="Proteomes" id="UP000657075"/>
    </source>
</evidence>
<gene>
    <name evidence="3" type="ORF">GCM10007112_12400</name>
    <name evidence="2" type="ORF">Vsou_25300</name>
</gene>
<sequence>MSGEELHRLVRDLSDSGFRGVIKAYYVKRGLGTLTIEFIIYRKPNTVRRLWMRIRRSLEVIPSLVMALVIGFVLALIMRWFT</sequence>
<reference evidence="3" key="1">
    <citation type="journal article" date="2014" name="Int. J. Syst. Evol. Microbiol.">
        <title>Complete genome sequence of Corynebacterium casei LMG S-19264T (=DSM 44701T), isolated from a smear-ripened cheese.</title>
        <authorList>
            <consortium name="US DOE Joint Genome Institute (JGI-PGF)"/>
            <person name="Walter F."/>
            <person name="Albersmeier A."/>
            <person name="Kalinowski J."/>
            <person name="Ruckert C."/>
        </authorList>
    </citation>
    <scope>NUCLEOTIDE SEQUENCE</scope>
    <source>
        <strain evidence="3">JCM 11219</strain>
    </source>
</reference>
<dbReference type="EMBL" id="AP026830">
    <property type="protein sequence ID" value="BDR93437.1"/>
    <property type="molecule type" value="Genomic_DNA"/>
</dbReference>
<evidence type="ECO:0000313" key="3">
    <source>
        <dbReference type="EMBL" id="GGI77104.1"/>
    </source>
</evidence>
<evidence type="ECO:0000313" key="5">
    <source>
        <dbReference type="Proteomes" id="UP001060771"/>
    </source>
</evidence>
<accession>A0A830EF97</accession>
<organism evidence="3 4">
    <name type="scientific">Vulcanisaeta souniana JCM 11219</name>
    <dbReference type="NCBI Taxonomy" id="1293586"/>
    <lineage>
        <taxon>Archaea</taxon>
        <taxon>Thermoproteota</taxon>
        <taxon>Thermoprotei</taxon>
        <taxon>Thermoproteales</taxon>
        <taxon>Thermoproteaceae</taxon>
        <taxon>Vulcanisaeta</taxon>
    </lineage>
</organism>
<keyword evidence="1" id="KW-0812">Transmembrane</keyword>
<keyword evidence="1" id="KW-0472">Membrane</keyword>
<protein>
    <recommendedName>
        <fullName evidence="6">Sodium:solute symporter</fullName>
    </recommendedName>
</protein>
<proteinExistence type="predicted"/>